<organism evidence="2 3">
    <name type="scientific">Chara braunii</name>
    <name type="common">Braun's stonewort</name>
    <dbReference type="NCBI Taxonomy" id="69332"/>
    <lineage>
        <taxon>Eukaryota</taxon>
        <taxon>Viridiplantae</taxon>
        <taxon>Streptophyta</taxon>
        <taxon>Charophyceae</taxon>
        <taxon>Charales</taxon>
        <taxon>Characeae</taxon>
        <taxon>Chara</taxon>
    </lineage>
</organism>
<dbReference type="EMBL" id="BFEA01000399">
    <property type="protein sequence ID" value="GBG82179.1"/>
    <property type="molecule type" value="Genomic_DNA"/>
</dbReference>
<proteinExistence type="predicted"/>
<keyword evidence="3" id="KW-1185">Reference proteome</keyword>
<feature type="compositionally biased region" description="Basic and acidic residues" evidence="1">
    <location>
        <begin position="206"/>
        <end position="215"/>
    </location>
</feature>
<accession>A0A388LIN1</accession>
<dbReference type="AlphaFoldDB" id="A0A388LIN1"/>
<evidence type="ECO:0000313" key="2">
    <source>
        <dbReference type="EMBL" id="GBG82179.1"/>
    </source>
</evidence>
<sequence>MQSQFLRRLTTPSYTELLEGRTPAGYDARVVDLSFGLRSGSESDVTHTIVVNLATSVILAKSTMRASKGADIRAGCSQKVGGERDFISPVRAVGGNAAGAGGSTTKTAGVGVSRLVTHNAAIDGWGEADDWSATEVMGQQFWNGQRQQMQQPSTSGIMKWVANMHVGGDDTYVDCDAGGAEDVVWTRLVLMAAKTTRRNWTFDQWEGREADDGPGKRTTNCEQGGKARRL</sequence>
<name>A0A388LIN1_CHABU</name>
<reference evidence="2 3" key="1">
    <citation type="journal article" date="2018" name="Cell">
        <title>The Chara Genome: Secondary Complexity and Implications for Plant Terrestrialization.</title>
        <authorList>
            <person name="Nishiyama T."/>
            <person name="Sakayama H."/>
            <person name="Vries J.D."/>
            <person name="Buschmann H."/>
            <person name="Saint-Marcoux D."/>
            <person name="Ullrich K.K."/>
            <person name="Haas F.B."/>
            <person name="Vanderstraeten L."/>
            <person name="Becker D."/>
            <person name="Lang D."/>
            <person name="Vosolsobe S."/>
            <person name="Rombauts S."/>
            <person name="Wilhelmsson P.K.I."/>
            <person name="Janitza P."/>
            <person name="Kern R."/>
            <person name="Heyl A."/>
            <person name="Rumpler F."/>
            <person name="Villalobos L.I.A.C."/>
            <person name="Clay J.M."/>
            <person name="Skokan R."/>
            <person name="Toyoda A."/>
            <person name="Suzuki Y."/>
            <person name="Kagoshima H."/>
            <person name="Schijlen E."/>
            <person name="Tajeshwar N."/>
            <person name="Catarino B."/>
            <person name="Hetherington A.J."/>
            <person name="Saltykova A."/>
            <person name="Bonnot C."/>
            <person name="Breuninger H."/>
            <person name="Symeonidi A."/>
            <person name="Radhakrishnan G.V."/>
            <person name="Van Nieuwerburgh F."/>
            <person name="Deforce D."/>
            <person name="Chang C."/>
            <person name="Karol K.G."/>
            <person name="Hedrich R."/>
            <person name="Ulvskov P."/>
            <person name="Glockner G."/>
            <person name="Delwiche C.F."/>
            <person name="Petrasek J."/>
            <person name="Van de Peer Y."/>
            <person name="Friml J."/>
            <person name="Beilby M."/>
            <person name="Dolan L."/>
            <person name="Kohara Y."/>
            <person name="Sugano S."/>
            <person name="Fujiyama A."/>
            <person name="Delaux P.-M."/>
            <person name="Quint M."/>
            <person name="TheiBen G."/>
            <person name="Hagemann M."/>
            <person name="Harholt J."/>
            <person name="Dunand C."/>
            <person name="Zachgo S."/>
            <person name="Langdale J."/>
            <person name="Maumus F."/>
            <person name="Straeten D.V.D."/>
            <person name="Gould S.B."/>
            <person name="Rensing S.A."/>
        </authorList>
    </citation>
    <scope>NUCLEOTIDE SEQUENCE [LARGE SCALE GENOMIC DNA]</scope>
    <source>
        <strain evidence="2 3">S276</strain>
    </source>
</reference>
<protein>
    <submittedName>
        <fullName evidence="2">Uncharacterized protein</fullName>
    </submittedName>
</protein>
<dbReference type="Gramene" id="GBG82179">
    <property type="protein sequence ID" value="GBG82179"/>
    <property type="gene ID" value="CBR_g34461"/>
</dbReference>
<evidence type="ECO:0000256" key="1">
    <source>
        <dbReference type="SAM" id="MobiDB-lite"/>
    </source>
</evidence>
<comment type="caution">
    <text evidence="2">The sequence shown here is derived from an EMBL/GenBank/DDBJ whole genome shotgun (WGS) entry which is preliminary data.</text>
</comment>
<evidence type="ECO:0000313" key="3">
    <source>
        <dbReference type="Proteomes" id="UP000265515"/>
    </source>
</evidence>
<dbReference type="Proteomes" id="UP000265515">
    <property type="component" value="Unassembled WGS sequence"/>
</dbReference>
<gene>
    <name evidence="2" type="ORF">CBR_g34461</name>
</gene>
<feature type="region of interest" description="Disordered" evidence="1">
    <location>
        <begin position="206"/>
        <end position="230"/>
    </location>
</feature>